<evidence type="ECO:0000313" key="1">
    <source>
        <dbReference type="EMBL" id="USR91482.1"/>
    </source>
</evidence>
<dbReference type="RefSeq" id="WP_068787863.1">
    <property type="nucleotide sequence ID" value="NZ_CP098611.1"/>
</dbReference>
<accession>A0ABY5AQI0</accession>
<name>A0ABY5AQI0_9CYAN</name>
<dbReference type="Proteomes" id="UP001056708">
    <property type="component" value="Chromosome"/>
</dbReference>
<protein>
    <submittedName>
        <fullName evidence="1">Uncharacterized protein</fullName>
    </submittedName>
</protein>
<gene>
    <name evidence="1" type="ORF">NEA10_01755</name>
</gene>
<dbReference type="InterPro" id="IPR054652">
    <property type="entry name" value="T4P_EbsA-like"/>
</dbReference>
<dbReference type="NCBIfam" id="NF045587">
    <property type="entry name" value="T4P_biogen_EbsA"/>
    <property type="match status" value="1"/>
</dbReference>
<evidence type="ECO:0000313" key="2">
    <source>
        <dbReference type="Proteomes" id="UP001056708"/>
    </source>
</evidence>
<sequence length="125" mass="14374">MSLENLQPAPKAKVMVYLPYYKTNNQRSALPLAIGLYEKGNLEGERRIEGGKNIPFVATWNVSSLPADPTRCRLQFDGNADLSYETTMANYEFINFVIELLIIFKKYRVVDFSKGFYHKLLDVDE</sequence>
<organism evidence="1 2">
    <name type="scientific">Phormidium yuhuli AB48</name>
    <dbReference type="NCBI Taxonomy" id="2940671"/>
    <lineage>
        <taxon>Bacteria</taxon>
        <taxon>Bacillati</taxon>
        <taxon>Cyanobacteriota</taxon>
        <taxon>Cyanophyceae</taxon>
        <taxon>Oscillatoriophycideae</taxon>
        <taxon>Oscillatoriales</taxon>
        <taxon>Oscillatoriaceae</taxon>
        <taxon>Phormidium</taxon>
        <taxon>Phormidium yuhuli</taxon>
    </lineage>
</organism>
<dbReference type="EMBL" id="CP098611">
    <property type="protein sequence ID" value="USR91482.1"/>
    <property type="molecule type" value="Genomic_DNA"/>
</dbReference>
<proteinExistence type="predicted"/>
<reference evidence="1" key="1">
    <citation type="submission" date="2022-06" db="EMBL/GenBank/DDBJ databases">
        <title>Genome sequence of Phormidium yuhuli AB48 isolated from an industrial photobioreactor environment.</title>
        <authorList>
            <person name="Qiu Y."/>
            <person name="Noonan A.J.C."/>
            <person name="Dofher K."/>
            <person name="Koch M."/>
            <person name="Kieft B."/>
            <person name="Lin X."/>
            <person name="Ziels R.M."/>
            <person name="Hallam S.J."/>
        </authorList>
    </citation>
    <scope>NUCLEOTIDE SEQUENCE</scope>
    <source>
        <strain evidence="1">AB48</strain>
    </source>
</reference>
<keyword evidence="2" id="KW-1185">Reference proteome</keyword>